<name>A0A9P7YIR4_9HELO</name>
<protein>
    <recommendedName>
        <fullName evidence="3">DRBM domain-containing protein</fullName>
    </recommendedName>
</protein>
<dbReference type="GO" id="GO:0003723">
    <property type="term" value="F:RNA binding"/>
    <property type="evidence" value="ECO:0007669"/>
    <property type="project" value="UniProtKB-UniRule"/>
</dbReference>
<gene>
    <name evidence="4" type="ORF">BJ875DRAFT_461944</name>
</gene>
<sequence>MEVKMEESNEAAGAEANPTPHKVELQPIEDFMKEEDAKDASKVPDSWEQPPAKKQKKGVDVEALAAEEQATKDMGDMNWIGKLNEYRSVHPPASGLTYIETAVPGNPPRFTCAVELRETPIRFNNSASVTFSNKKAAKHYASKRAIDWLVGNGFMPKDGSVKFSKHPPQLTKRAKIPPPPPKAKTPTDLAGNASTPVKPSEPKTKFVGQVPELCKRLGFEIPRYELTKNTDNAALWSGYAHFGGDPRIDGPVGEVKNIYGQKSAKELIAEELVSFLKSIEKHRLEQQEVDEKKRKRESEEPVHEDLAEQAVKSMKTEQHDKPQAADFFQ</sequence>
<evidence type="ECO:0000256" key="1">
    <source>
        <dbReference type="PROSITE-ProRule" id="PRU00266"/>
    </source>
</evidence>
<dbReference type="Proteomes" id="UP000824998">
    <property type="component" value="Unassembled WGS sequence"/>
</dbReference>
<accession>A0A9P7YIR4</accession>
<evidence type="ECO:0000313" key="5">
    <source>
        <dbReference type="Proteomes" id="UP000824998"/>
    </source>
</evidence>
<reference evidence="4" key="1">
    <citation type="journal article" date="2021" name="IMA Fungus">
        <title>Genomic characterization of three marine fungi, including Emericellopsis atlantica sp. nov. with signatures of a generalist lifestyle and marine biomass degradation.</title>
        <authorList>
            <person name="Hagestad O.C."/>
            <person name="Hou L."/>
            <person name="Andersen J.H."/>
            <person name="Hansen E.H."/>
            <person name="Altermark B."/>
            <person name="Li C."/>
            <person name="Kuhnert E."/>
            <person name="Cox R.J."/>
            <person name="Crous P.W."/>
            <person name="Spatafora J.W."/>
            <person name="Lail K."/>
            <person name="Amirebrahimi M."/>
            <person name="Lipzen A."/>
            <person name="Pangilinan J."/>
            <person name="Andreopoulos W."/>
            <person name="Hayes R.D."/>
            <person name="Ng V."/>
            <person name="Grigoriev I.V."/>
            <person name="Jackson S.A."/>
            <person name="Sutton T.D.S."/>
            <person name="Dobson A.D.W."/>
            <person name="Rama T."/>
        </authorList>
    </citation>
    <scope>NUCLEOTIDE SEQUENCE</scope>
    <source>
        <strain evidence="4">TRa018bII</strain>
    </source>
</reference>
<evidence type="ECO:0000313" key="4">
    <source>
        <dbReference type="EMBL" id="KAG9234247.1"/>
    </source>
</evidence>
<feature type="region of interest" description="Disordered" evidence="2">
    <location>
        <begin position="285"/>
        <end position="329"/>
    </location>
</feature>
<proteinExistence type="predicted"/>
<feature type="compositionally biased region" description="Basic and acidic residues" evidence="2">
    <location>
        <begin position="30"/>
        <end position="42"/>
    </location>
</feature>
<dbReference type="InterPro" id="IPR014720">
    <property type="entry name" value="dsRBD_dom"/>
</dbReference>
<dbReference type="SUPFAM" id="SSF54768">
    <property type="entry name" value="dsRNA-binding domain-like"/>
    <property type="match status" value="1"/>
</dbReference>
<dbReference type="AlphaFoldDB" id="A0A9P7YIR4"/>
<dbReference type="EMBL" id="MU251469">
    <property type="protein sequence ID" value="KAG9234247.1"/>
    <property type="molecule type" value="Genomic_DNA"/>
</dbReference>
<feature type="domain" description="DRBM" evidence="3">
    <location>
        <begin position="78"/>
        <end position="151"/>
    </location>
</feature>
<dbReference type="PROSITE" id="PS50137">
    <property type="entry name" value="DS_RBD"/>
    <property type="match status" value="1"/>
</dbReference>
<feature type="region of interest" description="Disordered" evidence="2">
    <location>
        <begin position="1"/>
        <end position="60"/>
    </location>
</feature>
<keyword evidence="5" id="KW-1185">Reference proteome</keyword>
<comment type="caution">
    <text evidence="4">The sequence shown here is derived from an EMBL/GenBank/DDBJ whole genome shotgun (WGS) entry which is preliminary data.</text>
</comment>
<evidence type="ECO:0000259" key="3">
    <source>
        <dbReference type="PROSITE" id="PS50137"/>
    </source>
</evidence>
<organism evidence="4 5">
    <name type="scientific">Amylocarpus encephaloides</name>
    <dbReference type="NCBI Taxonomy" id="45428"/>
    <lineage>
        <taxon>Eukaryota</taxon>
        <taxon>Fungi</taxon>
        <taxon>Dikarya</taxon>
        <taxon>Ascomycota</taxon>
        <taxon>Pezizomycotina</taxon>
        <taxon>Leotiomycetes</taxon>
        <taxon>Helotiales</taxon>
        <taxon>Helotiales incertae sedis</taxon>
        <taxon>Amylocarpus</taxon>
    </lineage>
</organism>
<keyword evidence="1" id="KW-0694">RNA-binding</keyword>
<feature type="region of interest" description="Disordered" evidence="2">
    <location>
        <begin position="164"/>
        <end position="204"/>
    </location>
</feature>
<feature type="compositionally biased region" description="Basic and acidic residues" evidence="2">
    <location>
        <begin position="314"/>
        <end position="323"/>
    </location>
</feature>
<feature type="compositionally biased region" description="Basic and acidic residues" evidence="2">
    <location>
        <begin position="285"/>
        <end position="306"/>
    </location>
</feature>
<dbReference type="OrthoDB" id="5222339at2759"/>
<dbReference type="Gene3D" id="3.30.160.20">
    <property type="match status" value="1"/>
</dbReference>
<evidence type="ECO:0000256" key="2">
    <source>
        <dbReference type="SAM" id="MobiDB-lite"/>
    </source>
</evidence>